<dbReference type="GO" id="GO:0046872">
    <property type="term" value="F:metal ion binding"/>
    <property type="evidence" value="ECO:0007669"/>
    <property type="project" value="UniProtKB-KW"/>
</dbReference>
<keyword evidence="4" id="KW-0325">Glycoprotein</keyword>
<dbReference type="GO" id="GO:0071555">
    <property type="term" value="P:cell wall organization"/>
    <property type="evidence" value="ECO:0007669"/>
    <property type="project" value="UniProtKB-KW"/>
</dbReference>
<keyword evidence="11" id="KW-0961">Cell wall biogenesis/degradation</keyword>
<feature type="chain" id="PRO_5007857413" evidence="12">
    <location>
        <begin position="20"/>
        <end position="263"/>
    </location>
</feature>
<keyword evidence="4" id="KW-0336">GPI-anchor</keyword>
<keyword evidence="3" id="KW-1003">Cell membrane</keyword>
<dbReference type="PROSITE" id="PS51677">
    <property type="entry name" value="NODB"/>
    <property type="match status" value="1"/>
</dbReference>
<proteinExistence type="predicted"/>
<gene>
    <name evidence="14" type="ORF">EXIGLDRAFT_620119</name>
</gene>
<name>A0A165EWM7_EXIGL</name>
<evidence type="ECO:0000256" key="1">
    <source>
        <dbReference type="ARBA" id="ARBA00001941"/>
    </source>
</evidence>
<dbReference type="STRING" id="1314781.A0A165EWM7"/>
<dbReference type="InParanoid" id="A0A165EWM7"/>
<dbReference type="GO" id="GO:0098552">
    <property type="term" value="C:side of membrane"/>
    <property type="evidence" value="ECO:0007669"/>
    <property type="project" value="UniProtKB-KW"/>
</dbReference>
<feature type="domain" description="NodB homology" evidence="13">
    <location>
        <begin position="43"/>
        <end position="228"/>
    </location>
</feature>
<evidence type="ECO:0000256" key="2">
    <source>
        <dbReference type="ARBA" id="ARBA00004609"/>
    </source>
</evidence>
<comment type="subcellular location">
    <subcellularLocation>
        <location evidence="2">Cell membrane</location>
        <topology evidence="2">Lipid-anchor</topology>
        <topology evidence="2">GPI-anchor</topology>
    </subcellularLocation>
</comment>
<dbReference type="PANTHER" id="PTHR46471">
    <property type="entry name" value="CHITIN DEACETYLASE"/>
    <property type="match status" value="1"/>
</dbReference>
<dbReference type="PANTHER" id="PTHR46471:SF9">
    <property type="entry name" value="CHITIN DEACETYLASE"/>
    <property type="match status" value="1"/>
</dbReference>
<evidence type="ECO:0000256" key="7">
    <source>
        <dbReference type="ARBA" id="ARBA00022801"/>
    </source>
</evidence>
<dbReference type="Pfam" id="PF01522">
    <property type="entry name" value="Polysacc_deac_1"/>
    <property type="match status" value="1"/>
</dbReference>
<comment type="cofactor">
    <cofactor evidence="1">
        <name>Co(2+)</name>
        <dbReference type="ChEBI" id="CHEBI:48828"/>
    </cofactor>
</comment>
<dbReference type="SUPFAM" id="SSF88713">
    <property type="entry name" value="Glycoside hydrolase/deacetylase"/>
    <property type="match status" value="1"/>
</dbReference>
<organism evidence="14 15">
    <name type="scientific">Exidia glandulosa HHB12029</name>
    <dbReference type="NCBI Taxonomy" id="1314781"/>
    <lineage>
        <taxon>Eukaryota</taxon>
        <taxon>Fungi</taxon>
        <taxon>Dikarya</taxon>
        <taxon>Basidiomycota</taxon>
        <taxon>Agaricomycotina</taxon>
        <taxon>Agaricomycetes</taxon>
        <taxon>Auriculariales</taxon>
        <taxon>Exidiaceae</taxon>
        <taxon>Exidia</taxon>
    </lineage>
</organism>
<dbReference type="GO" id="GO:0016810">
    <property type="term" value="F:hydrolase activity, acting on carbon-nitrogen (but not peptide) bonds"/>
    <property type="evidence" value="ECO:0007669"/>
    <property type="project" value="InterPro"/>
</dbReference>
<dbReference type="Proteomes" id="UP000077266">
    <property type="component" value="Unassembled WGS sequence"/>
</dbReference>
<evidence type="ECO:0000256" key="8">
    <source>
        <dbReference type="ARBA" id="ARBA00023136"/>
    </source>
</evidence>
<dbReference type="OrthoDB" id="2125469at2759"/>
<keyword evidence="9" id="KW-0119">Carbohydrate metabolism</keyword>
<evidence type="ECO:0000256" key="12">
    <source>
        <dbReference type="SAM" id="SignalP"/>
    </source>
</evidence>
<dbReference type="InterPro" id="IPR011330">
    <property type="entry name" value="Glyco_hydro/deAcase_b/a-brl"/>
</dbReference>
<keyword evidence="5" id="KW-0479">Metal-binding</keyword>
<dbReference type="EMBL" id="KV426113">
    <property type="protein sequence ID" value="KZV87867.1"/>
    <property type="molecule type" value="Genomic_DNA"/>
</dbReference>
<evidence type="ECO:0000256" key="11">
    <source>
        <dbReference type="ARBA" id="ARBA00023316"/>
    </source>
</evidence>
<accession>A0A165EWM7</accession>
<dbReference type="CDD" id="cd10951">
    <property type="entry name" value="CE4_ClCDA_like"/>
    <property type="match status" value="1"/>
</dbReference>
<dbReference type="InterPro" id="IPR002509">
    <property type="entry name" value="NODB_dom"/>
</dbReference>
<keyword evidence="6 12" id="KW-0732">Signal</keyword>
<reference evidence="14 15" key="1">
    <citation type="journal article" date="2016" name="Mol. Biol. Evol.">
        <title>Comparative Genomics of Early-Diverging Mushroom-Forming Fungi Provides Insights into the Origins of Lignocellulose Decay Capabilities.</title>
        <authorList>
            <person name="Nagy L.G."/>
            <person name="Riley R."/>
            <person name="Tritt A."/>
            <person name="Adam C."/>
            <person name="Daum C."/>
            <person name="Floudas D."/>
            <person name="Sun H."/>
            <person name="Yadav J.S."/>
            <person name="Pangilinan J."/>
            <person name="Larsson K.H."/>
            <person name="Matsuura K."/>
            <person name="Barry K."/>
            <person name="Labutti K."/>
            <person name="Kuo R."/>
            <person name="Ohm R.A."/>
            <person name="Bhattacharya S.S."/>
            <person name="Shirouzu T."/>
            <person name="Yoshinaga Y."/>
            <person name="Martin F.M."/>
            <person name="Grigoriev I.V."/>
            <person name="Hibbett D.S."/>
        </authorList>
    </citation>
    <scope>NUCLEOTIDE SEQUENCE [LARGE SCALE GENOMIC DNA]</scope>
    <source>
        <strain evidence="14 15">HHB12029</strain>
    </source>
</reference>
<evidence type="ECO:0000256" key="3">
    <source>
        <dbReference type="ARBA" id="ARBA00022475"/>
    </source>
</evidence>
<dbReference type="GO" id="GO:0005975">
    <property type="term" value="P:carbohydrate metabolic process"/>
    <property type="evidence" value="ECO:0007669"/>
    <property type="project" value="InterPro"/>
</dbReference>
<keyword evidence="8" id="KW-0472">Membrane</keyword>
<feature type="signal peptide" evidence="12">
    <location>
        <begin position="1"/>
        <end position="19"/>
    </location>
</feature>
<evidence type="ECO:0000256" key="5">
    <source>
        <dbReference type="ARBA" id="ARBA00022723"/>
    </source>
</evidence>
<evidence type="ECO:0000259" key="13">
    <source>
        <dbReference type="PROSITE" id="PS51677"/>
    </source>
</evidence>
<dbReference type="Gene3D" id="3.20.20.370">
    <property type="entry name" value="Glycoside hydrolase/deacetylase"/>
    <property type="match status" value="1"/>
</dbReference>
<sequence length="263" mass="29007">MRTLLGSVLSLSTLTGAVYGPSYLSAGSTLPSGTIVRSCTRPGTAALTFDDGPHIYTSRLIESLNSIGAKATFFVCGDLYGCIYDLDRTRILEKAFYSGHQIASHTWSHPALDTLAASDLTEEMTRLEAAFDRILGVRPRWMRPPYGRVNGTVQAALRDMDYRIALWDADSEDWNRRTPQQSLARLTKSSSAHDAGFVALMHDPIEGTSLELGVELARWAQARGLRLVTLSECLGEHQPDGQYERLGSPQLRDENWSCRGLAK</sequence>
<evidence type="ECO:0000256" key="9">
    <source>
        <dbReference type="ARBA" id="ARBA00023277"/>
    </source>
</evidence>
<dbReference type="GO" id="GO:0005886">
    <property type="term" value="C:plasma membrane"/>
    <property type="evidence" value="ECO:0007669"/>
    <property type="project" value="UniProtKB-SubCell"/>
</dbReference>
<evidence type="ECO:0000256" key="10">
    <source>
        <dbReference type="ARBA" id="ARBA00023288"/>
    </source>
</evidence>
<dbReference type="AlphaFoldDB" id="A0A165EWM7"/>
<evidence type="ECO:0000256" key="4">
    <source>
        <dbReference type="ARBA" id="ARBA00022622"/>
    </source>
</evidence>
<evidence type="ECO:0000313" key="15">
    <source>
        <dbReference type="Proteomes" id="UP000077266"/>
    </source>
</evidence>
<evidence type="ECO:0000256" key="6">
    <source>
        <dbReference type="ARBA" id="ARBA00022729"/>
    </source>
</evidence>
<protein>
    <submittedName>
        <fullName evidence="14">Glycoside hydrolase/deacetylase</fullName>
    </submittedName>
</protein>
<keyword evidence="15" id="KW-1185">Reference proteome</keyword>
<keyword evidence="10" id="KW-0449">Lipoprotein</keyword>
<keyword evidence="7 14" id="KW-0378">Hydrolase</keyword>
<evidence type="ECO:0000313" key="14">
    <source>
        <dbReference type="EMBL" id="KZV87867.1"/>
    </source>
</evidence>